<dbReference type="EMBL" id="GL445024">
    <property type="protein sequence ID" value="EFN60292.1"/>
    <property type="molecule type" value="Genomic_DNA"/>
</dbReference>
<evidence type="ECO:0000313" key="2">
    <source>
        <dbReference type="Proteomes" id="UP000000311"/>
    </source>
</evidence>
<accession>E2B1Z7</accession>
<proteinExistence type="predicted"/>
<keyword evidence="2" id="KW-1185">Reference proteome</keyword>
<evidence type="ECO:0000313" key="1">
    <source>
        <dbReference type="EMBL" id="EFN60292.1"/>
    </source>
</evidence>
<name>E2B1Z7_CAMFO</name>
<gene>
    <name evidence="1" type="ORF">EAG_00261</name>
</gene>
<reference evidence="1 2" key="1">
    <citation type="journal article" date="2010" name="Science">
        <title>Genomic comparison of the ants Camponotus floridanus and Harpegnathos saltator.</title>
        <authorList>
            <person name="Bonasio R."/>
            <person name="Zhang G."/>
            <person name="Ye C."/>
            <person name="Mutti N.S."/>
            <person name="Fang X."/>
            <person name="Qin N."/>
            <person name="Donahue G."/>
            <person name="Yang P."/>
            <person name="Li Q."/>
            <person name="Li C."/>
            <person name="Zhang P."/>
            <person name="Huang Z."/>
            <person name="Berger S.L."/>
            <person name="Reinberg D."/>
            <person name="Wang J."/>
            <person name="Liebig J."/>
        </authorList>
    </citation>
    <scope>NUCLEOTIDE SEQUENCE [LARGE SCALE GENOMIC DNA]</scope>
    <source>
        <strain evidence="2">C129</strain>
    </source>
</reference>
<feature type="non-terminal residue" evidence="1">
    <location>
        <position position="1"/>
    </location>
</feature>
<organism evidence="2">
    <name type="scientific">Camponotus floridanus</name>
    <name type="common">Florida carpenter ant</name>
    <dbReference type="NCBI Taxonomy" id="104421"/>
    <lineage>
        <taxon>Eukaryota</taxon>
        <taxon>Metazoa</taxon>
        <taxon>Ecdysozoa</taxon>
        <taxon>Arthropoda</taxon>
        <taxon>Hexapoda</taxon>
        <taxon>Insecta</taxon>
        <taxon>Pterygota</taxon>
        <taxon>Neoptera</taxon>
        <taxon>Endopterygota</taxon>
        <taxon>Hymenoptera</taxon>
        <taxon>Apocrita</taxon>
        <taxon>Aculeata</taxon>
        <taxon>Formicoidea</taxon>
        <taxon>Formicidae</taxon>
        <taxon>Formicinae</taxon>
        <taxon>Camponotus</taxon>
    </lineage>
</organism>
<protein>
    <submittedName>
        <fullName evidence="1">Uncharacterized protein</fullName>
    </submittedName>
</protein>
<feature type="non-terminal residue" evidence="1">
    <location>
        <position position="50"/>
    </location>
</feature>
<dbReference type="InParanoid" id="E2B1Z7"/>
<dbReference type="Proteomes" id="UP000000311">
    <property type="component" value="Unassembled WGS sequence"/>
</dbReference>
<dbReference type="AlphaFoldDB" id="E2B1Z7"/>
<sequence length="50" mass="5869">VIIGQKFLHKEDFYNTSCPSSLLKIFSVHGLSELQMWPIENIYIKYVKLP</sequence>